<keyword evidence="4" id="KW-0812">Transmembrane</keyword>
<evidence type="ECO:0000256" key="7">
    <source>
        <dbReference type="ARBA" id="ARBA00023136"/>
    </source>
</evidence>
<evidence type="ECO:0000256" key="4">
    <source>
        <dbReference type="ARBA" id="ARBA00022692"/>
    </source>
</evidence>
<keyword evidence="3 9" id="KW-0808">Transferase</keyword>
<reference evidence="10" key="1">
    <citation type="journal article" date="2021" name="Sci. Adv.">
        <title>The American lobster genome reveals insights on longevity, neural, and immune adaptations.</title>
        <authorList>
            <person name="Polinski J.M."/>
            <person name="Zimin A.V."/>
            <person name="Clark K.F."/>
            <person name="Kohn A.B."/>
            <person name="Sadowski N."/>
            <person name="Timp W."/>
            <person name="Ptitsyn A."/>
            <person name="Khanna P."/>
            <person name="Romanova D.Y."/>
            <person name="Williams P."/>
            <person name="Greenwood S.J."/>
            <person name="Moroz L.L."/>
            <person name="Walt D.R."/>
            <person name="Bodnar A.G."/>
        </authorList>
    </citation>
    <scope>NUCLEOTIDE SEQUENCE</scope>
    <source>
        <strain evidence="10">GMGI-L3</strain>
    </source>
</reference>
<evidence type="ECO:0000256" key="8">
    <source>
        <dbReference type="ARBA" id="ARBA00023180"/>
    </source>
</evidence>
<dbReference type="AlphaFoldDB" id="A0A8J5NBQ8"/>
<evidence type="ECO:0000256" key="9">
    <source>
        <dbReference type="RuleBase" id="RU364020"/>
    </source>
</evidence>
<evidence type="ECO:0000256" key="2">
    <source>
        <dbReference type="ARBA" id="ARBA00006339"/>
    </source>
</evidence>
<dbReference type="InterPro" id="IPR018011">
    <property type="entry name" value="Carb_sulfotrans_8-10"/>
</dbReference>
<dbReference type="PANTHER" id="PTHR12137:SF54">
    <property type="entry name" value="CARBOHYDRATE SULFOTRANSFERASE"/>
    <property type="match status" value="1"/>
</dbReference>
<comment type="subcellular location">
    <subcellularLocation>
        <location evidence="1 9">Golgi apparatus membrane</location>
        <topology evidence="1 9">Single-pass type II membrane protein</topology>
    </subcellularLocation>
</comment>
<keyword evidence="7" id="KW-0472">Membrane</keyword>
<evidence type="ECO:0000256" key="3">
    <source>
        <dbReference type="ARBA" id="ARBA00022679"/>
    </source>
</evidence>
<name>A0A8J5NBQ8_HOMAM</name>
<evidence type="ECO:0000313" key="10">
    <source>
        <dbReference type="EMBL" id="KAG7177070.1"/>
    </source>
</evidence>
<accession>A0A8J5NBQ8</accession>
<dbReference type="GO" id="GO:0000139">
    <property type="term" value="C:Golgi membrane"/>
    <property type="evidence" value="ECO:0007669"/>
    <property type="project" value="UniProtKB-SubCell"/>
</dbReference>
<dbReference type="EC" id="2.8.2.-" evidence="9"/>
<keyword evidence="11" id="KW-1185">Reference proteome</keyword>
<dbReference type="PANTHER" id="PTHR12137">
    <property type="entry name" value="CARBOHYDRATE SULFOTRANSFERASE"/>
    <property type="match status" value="1"/>
</dbReference>
<dbReference type="Pfam" id="PF03567">
    <property type="entry name" value="Sulfotransfer_2"/>
    <property type="match status" value="1"/>
</dbReference>
<protein>
    <recommendedName>
        <fullName evidence="9">Carbohydrate sulfotransferase</fullName>
        <ecNumber evidence="9">2.8.2.-</ecNumber>
    </recommendedName>
</protein>
<comment type="caution">
    <text evidence="10">The sequence shown here is derived from an EMBL/GenBank/DDBJ whole genome shotgun (WGS) entry which is preliminary data.</text>
</comment>
<dbReference type="EMBL" id="JAHLQT010002534">
    <property type="protein sequence ID" value="KAG7177070.1"/>
    <property type="molecule type" value="Genomic_DNA"/>
</dbReference>
<dbReference type="InterPro" id="IPR005331">
    <property type="entry name" value="Sulfotransferase"/>
</dbReference>
<keyword evidence="6 9" id="KW-0333">Golgi apparatus</keyword>
<keyword evidence="8 9" id="KW-0325">Glycoprotein</keyword>
<evidence type="ECO:0000256" key="6">
    <source>
        <dbReference type="ARBA" id="ARBA00023034"/>
    </source>
</evidence>
<evidence type="ECO:0000256" key="5">
    <source>
        <dbReference type="ARBA" id="ARBA00022989"/>
    </source>
</evidence>
<dbReference type="OrthoDB" id="2019940at2759"/>
<keyword evidence="9" id="KW-0735">Signal-anchor</keyword>
<dbReference type="Proteomes" id="UP000747542">
    <property type="component" value="Unassembled WGS sequence"/>
</dbReference>
<sequence>MFPRLAKFPRRIILTCVYMYCLLFIHRLNDVHEESKALKVAHLKTIHARAAQVEAGCASFPPSLTKLQQHANDAAKVSPNLAAHYTGLHLKAALKNIIYIKKHNISWCLVPKVASTSWAQALLALRGQLGNEYSDPPLQVVLREAFKMIDPTRVNQTINSSLKFLFVRHPFQRLVSAYRNKLEDSYTEQDGSYFYKNYGRSIVQKFRKSRKKITVATKLTPVGGKNQGDQNNDNEILDAENVMKTEEEEEYVEFKREPSFEEYVDYLINTDVESYDEHWKPIFLQCQVCDFHYDYIIKYENFKQEIDTFVEMLQETDRLPRRFILQWENRGGTDEKTTTEYLSQVSQHKVWLLYQKYRQDFLYFGYTMGNYTK</sequence>
<evidence type="ECO:0000313" key="11">
    <source>
        <dbReference type="Proteomes" id="UP000747542"/>
    </source>
</evidence>
<gene>
    <name evidence="10" type="primary">Chst11-L1</name>
    <name evidence="10" type="ORF">Hamer_G000296</name>
</gene>
<keyword evidence="5" id="KW-1133">Transmembrane helix</keyword>
<evidence type="ECO:0000256" key="1">
    <source>
        <dbReference type="ARBA" id="ARBA00004323"/>
    </source>
</evidence>
<dbReference type="GO" id="GO:0008146">
    <property type="term" value="F:sulfotransferase activity"/>
    <property type="evidence" value="ECO:0007669"/>
    <property type="project" value="InterPro"/>
</dbReference>
<comment type="similarity">
    <text evidence="2 9">Belongs to the sulfotransferase 2 family.</text>
</comment>
<dbReference type="GO" id="GO:0016051">
    <property type="term" value="P:carbohydrate biosynthetic process"/>
    <property type="evidence" value="ECO:0007669"/>
    <property type="project" value="InterPro"/>
</dbReference>
<organism evidence="10 11">
    <name type="scientific">Homarus americanus</name>
    <name type="common">American lobster</name>
    <dbReference type="NCBI Taxonomy" id="6706"/>
    <lineage>
        <taxon>Eukaryota</taxon>
        <taxon>Metazoa</taxon>
        <taxon>Ecdysozoa</taxon>
        <taxon>Arthropoda</taxon>
        <taxon>Crustacea</taxon>
        <taxon>Multicrustacea</taxon>
        <taxon>Malacostraca</taxon>
        <taxon>Eumalacostraca</taxon>
        <taxon>Eucarida</taxon>
        <taxon>Decapoda</taxon>
        <taxon>Pleocyemata</taxon>
        <taxon>Astacidea</taxon>
        <taxon>Nephropoidea</taxon>
        <taxon>Nephropidae</taxon>
        <taxon>Homarus</taxon>
    </lineage>
</organism>
<keyword evidence="9" id="KW-0119">Carbohydrate metabolism</keyword>
<proteinExistence type="inferred from homology"/>